<dbReference type="EMBL" id="MHKB01000012">
    <property type="protein sequence ID" value="OGY78755.1"/>
    <property type="molecule type" value="Genomic_DNA"/>
</dbReference>
<dbReference type="STRING" id="1798540.A3B74_03125"/>
<dbReference type="Proteomes" id="UP000177165">
    <property type="component" value="Unassembled WGS sequence"/>
</dbReference>
<proteinExistence type="predicted"/>
<organism evidence="2 3">
    <name type="scientific">Candidatus Kerfeldbacteria bacterium RIFCSPHIGHO2_02_FULL_42_14</name>
    <dbReference type="NCBI Taxonomy" id="1798540"/>
    <lineage>
        <taxon>Bacteria</taxon>
        <taxon>Candidatus Kerfeldiibacteriota</taxon>
    </lineage>
</organism>
<accession>A0A1G2AQ40</accession>
<protein>
    <submittedName>
        <fullName evidence="2">Uncharacterized protein</fullName>
    </submittedName>
</protein>
<evidence type="ECO:0000256" key="1">
    <source>
        <dbReference type="SAM" id="Phobius"/>
    </source>
</evidence>
<evidence type="ECO:0000313" key="2">
    <source>
        <dbReference type="EMBL" id="OGY78755.1"/>
    </source>
</evidence>
<reference evidence="2 3" key="1">
    <citation type="journal article" date="2016" name="Nat. Commun.">
        <title>Thousands of microbial genomes shed light on interconnected biogeochemical processes in an aquifer system.</title>
        <authorList>
            <person name="Anantharaman K."/>
            <person name="Brown C.T."/>
            <person name="Hug L.A."/>
            <person name="Sharon I."/>
            <person name="Castelle C.J."/>
            <person name="Probst A.J."/>
            <person name="Thomas B.C."/>
            <person name="Singh A."/>
            <person name="Wilkins M.J."/>
            <person name="Karaoz U."/>
            <person name="Brodie E.L."/>
            <person name="Williams K.H."/>
            <person name="Hubbard S.S."/>
            <person name="Banfield J.F."/>
        </authorList>
    </citation>
    <scope>NUCLEOTIDE SEQUENCE [LARGE SCALE GENOMIC DNA]</scope>
</reference>
<feature type="transmembrane region" description="Helical" evidence="1">
    <location>
        <begin position="29"/>
        <end position="47"/>
    </location>
</feature>
<name>A0A1G2AQ40_9BACT</name>
<sequence>MLENILFLPFFLLLAPIIGIMSITFLNPFSSLFVGITCLLFLIANKLPKHIRMTVILSMCLGIILTWFSLMLSYQEIPNNINVLEKPIASGGFPLKAFEYPHPPMGADFPPIQTWSLFYKNFFFWLLVSVPMIMLLRSKISKVIFMRTALILTLSLWVTAGGLGYLLLKFD</sequence>
<keyword evidence="1" id="KW-1133">Transmembrane helix</keyword>
<gene>
    <name evidence="2" type="ORF">A3B74_03125</name>
</gene>
<feature type="transmembrane region" description="Helical" evidence="1">
    <location>
        <begin position="54"/>
        <end position="74"/>
    </location>
</feature>
<feature type="transmembrane region" description="Helical" evidence="1">
    <location>
        <begin position="117"/>
        <end position="136"/>
    </location>
</feature>
<dbReference type="AlphaFoldDB" id="A0A1G2AQ40"/>
<feature type="transmembrane region" description="Helical" evidence="1">
    <location>
        <begin position="148"/>
        <end position="168"/>
    </location>
</feature>
<evidence type="ECO:0000313" key="3">
    <source>
        <dbReference type="Proteomes" id="UP000177165"/>
    </source>
</evidence>
<comment type="caution">
    <text evidence="2">The sequence shown here is derived from an EMBL/GenBank/DDBJ whole genome shotgun (WGS) entry which is preliminary data.</text>
</comment>
<keyword evidence="1" id="KW-0472">Membrane</keyword>
<keyword evidence="1" id="KW-0812">Transmembrane</keyword>